<proteinExistence type="inferred from homology"/>
<dbReference type="AlphaFoldDB" id="A0A143WNS8"/>
<protein>
    <submittedName>
        <fullName evidence="7">Acetolactate synthase isozyme 3 large subunit</fullName>
        <ecNumber evidence="7">2.2.1.6</ecNumber>
    </submittedName>
</protein>
<dbReference type="PANTHER" id="PTHR18968:SF13">
    <property type="entry name" value="ACETOLACTATE SYNTHASE CATALYTIC SUBUNIT, MITOCHONDRIAL"/>
    <property type="match status" value="1"/>
</dbReference>
<dbReference type="EMBL" id="LN999011">
    <property type="protein sequence ID" value="CUX76682.1"/>
    <property type="molecule type" value="Genomic_DNA"/>
</dbReference>
<evidence type="ECO:0000313" key="8">
    <source>
        <dbReference type="Proteomes" id="UP000075242"/>
    </source>
</evidence>
<feature type="domain" description="Thiamine pyrophosphate enzyme TPP-binding" evidence="5">
    <location>
        <begin position="366"/>
        <end position="512"/>
    </location>
</feature>
<feature type="domain" description="Thiamine pyrophosphate enzyme central" evidence="4">
    <location>
        <begin position="181"/>
        <end position="288"/>
    </location>
</feature>
<evidence type="ECO:0000256" key="1">
    <source>
        <dbReference type="ARBA" id="ARBA00007812"/>
    </source>
</evidence>
<dbReference type="EC" id="2.2.1.6" evidence="7"/>
<dbReference type="InterPro" id="IPR012001">
    <property type="entry name" value="Thiamin_PyroP_enz_TPP-bd_dom"/>
</dbReference>
<name>A0A143WNS8_TREPR</name>
<dbReference type="CDD" id="cd07035">
    <property type="entry name" value="TPP_PYR_POX_like"/>
    <property type="match status" value="1"/>
</dbReference>
<dbReference type="InterPro" id="IPR029061">
    <property type="entry name" value="THDP-binding"/>
</dbReference>
<dbReference type="InterPro" id="IPR012000">
    <property type="entry name" value="Thiamin_PyroP_enz_cen_dom"/>
</dbReference>
<dbReference type="Pfam" id="PF02776">
    <property type="entry name" value="TPP_enzyme_N"/>
    <property type="match status" value="1"/>
</dbReference>
<keyword evidence="2 3" id="KW-0786">Thiamine pyrophosphate</keyword>
<dbReference type="SUPFAM" id="SSF52518">
    <property type="entry name" value="Thiamin diphosphate-binding fold (THDP-binding)"/>
    <property type="match status" value="2"/>
</dbReference>
<accession>A0A143WNS8</accession>
<dbReference type="Gene3D" id="3.40.50.970">
    <property type="match status" value="2"/>
</dbReference>
<dbReference type="GO" id="GO:0000287">
    <property type="term" value="F:magnesium ion binding"/>
    <property type="evidence" value="ECO:0007669"/>
    <property type="project" value="InterPro"/>
</dbReference>
<dbReference type="Proteomes" id="UP000075242">
    <property type="component" value="Chromosome I"/>
</dbReference>
<dbReference type="SUPFAM" id="SSF52467">
    <property type="entry name" value="DHS-like NAD/FAD-binding domain"/>
    <property type="match status" value="1"/>
</dbReference>
<dbReference type="PANTHER" id="PTHR18968">
    <property type="entry name" value="THIAMINE PYROPHOSPHATE ENZYMES"/>
    <property type="match status" value="1"/>
</dbReference>
<dbReference type="GO" id="GO:0009097">
    <property type="term" value="P:isoleucine biosynthetic process"/>
    <property type="evidence" value="ECO:0007669"/>
    <property type="project" value="TreeGrafter"/>
</dbReference>
<reference evidence="8" key="1">
    <citation type="submission" date="2016-01" db="EMBL/GenBank/DDBJ databases">
        <authorList>
            <person name="Husnik F."/>
        </authorList>
    </citation>
    <scope>NUCLEOTIDE SEQUENCE [LARGE SCALE GENOMIC DNA]</scope>
</reference>
<evidence type="ECO:0000256" key="3">
    <source>
        <dbReference type="RuleBase" id="RU362132"/>
    </source>
</evidence>
<keyword evidence="7" id="KW-0808">Transferase</keyword>
<dbReference type="GO" id="GO:0005948">
    <property type="term" value="C:acetolactate synthase complex"/>
    <property type="evidence" value="ECO:0007669"/>
    <property type="project" value="TreeGrafter"/>
</dbReference>
<dbReference type="PATRIC" id="fig|189385.8.peg.56"/>
<evidence type="ECO:0000259" key="4">
    <source>
        <dbReference type="Pfam" id="PF00205"/>
    </source>
</evidence>
<dbReference type="Gene3D" id="3.40.50.1220">
    <property type="entry name" value="TPP-binding domain"/>
    <property type="match status" value="1"/>
</dbReference>
<dbReference type="GO" id="GO:0009099">
    <property type="term" value="P:L-valine biosynthetic process"/>
    <property type="evidence" value="ECO:0007669"/>
    <property type="project" value="TreeGrafter"/>
</dbReference>
<dbReference type="InterPro" id="IPR045229">
    <property type="entry name" value="TPP_enz"/>
</dbReference>
<organism evidence="7 8">
    <name type="scientific">Tremblaya princeps</name>
    <dbReference type="NCBI Taxonomy" id="189385"/>
    <lineage>
        <taxon>Bacteria</taxon>
        <taxon>Pseudomonadati</taxon>
        <taxon>Pseudomonadota</taxon>
        <taxon>Betaproteobacteria</taxon>
        <taxon>Candidatus Tremblayella</taxon>
    </lineage>
</organism>
<dbReference type="Pfam" id="PF00205">
    <property type="entry name" value="TPP_enzyme_M"/>
    <property type="match status" value="1"/>
</dbReference>
<evidence type="ECO:0000259" key="6">
    <source>
        <dbReference type="Pfam" id="PF02776"/>
    </source>
</evidence>
<dbReference type="GO" id="GO:0003984">
    <property type="term" value="F:acetolactate synthase activity"/>
    <property type="evidence" value="ECO:0007669"/>
    <property type="project" value="UniProtKB-EC"/>
</dbReference>
<evidence type="ECO:0000313" key="7">
    <source>
        <dbReference type="EMBL" id="CUX76682.1"/>
    </source>
</evidence>
<comment type="similarity">
    <text evidence="1 3">Belongs to the TPP enzyme family.</text>
</comment>
<dbReference type="InterPro" id="IPR011766">
    <property type="entry name" value="TPP_enzyme_TPP-bd"/>
</dbReference>
<dbReference type="Pfam" id="PF02775">
    <property type="entry name" value="TPP_enzyme_C"/>
    <property type="match status" value="1"/>
</dbReference>
<feature type="domain" description="Thiamine pyrophosphate enzyme N-terminal TPP-binding" evidence="6">
    <location>
        <begin position="2"/>
        <end position="100"/>
    </location>
</feature>
<sequence>MRRVWGYPGGSVLWLYDELYGSGLLRHMPVRCEQAAAHAASASYAASRELGACLVTSGPGITNAITGIATAHADSVPVLAISGQVPLAGMGRGSFQECDAVILAEPCTKGCYGIRSLMDIIKATWESCIIARTNRPSPVLLDFPKDISKFTMAFHLTELRYRQNQIPAQTCIPCWYVHVHMAVRQISTAARPLAYAGGGSAPCAHRLACIAGAAGLPMIGSLMGLDAMSTRRSMGMAGMYGRLGANLALQYCDLVVAMGARFDDRVVTSPARLAWPGRTLVAVNVESSLTRDVDVSHLAMGRVEHFLCLLCRMLSKYGVLGDQAMRPWRSLLRSWRLLQRHGRAGYAMYGNLFIRATMSSCALCCDVGQHQMWVAQHHTPGRQVRRVNSGGLGTMGCGIPFAMGAQALSQGLCAVCVTGDGSVQMSMQELPTMRAMGARVIVLVLNNGSLGMVRQWQQVEHSGRYSQSASAPCDGAAAIAEQHGHVGVDLHGSAHASAAFAESRSSVRHTTLLNVPHSSHECVWPMVQGGRSITNMMTSHRDIN</sequence>
<evidence type="ECO:0000256" key="2">
    <source>
        <dbReference type="ARBA" id="ARBA00023052"/>
    </source>
</evidence>
<dbReference type="GO" id="GO:0050660">
    <property type="term" value="F:flavin adenine dinucleotide binding"/>
    <property type="evidence" value="ECO:0007669"/>
    <property type="project" value="TreeGrafter"/>
</dbReference>
<dbReference type="InterPro" id="IPR029035">
    <property type="entry name" value="DHS-like_NAD/FAD-binding_dom"/>
</dbReference>
<gene>
    <name evidence="7" type="primary">ilvB</name>
    <name evidence="7" type="ORF">MHIR_TP00046</name>
</gene>
<evidence type="ECO:0000259" key="5">
    <source>
        <dbReference type="Pfam" id="PF02775"/>
    </source>
</evidence>
<dbReference type="GO" id="GO:0030976">
    <property type="term" value="F:thiamine pyrophosphate binding"/>
    <property type="evidence" value="ECO:0007669"/>
    <property type="project" value="InterPro"/>
</dbReference>